<sequence>MPDSKQFQRIVNRSHVLQKLRISNGISRIEISRQLGLDRSTITNLVNPLLEMSIVKVLSEGNAPSKGGRRPVLLGINENYGSILGIDLQISSFSAVLTNLNGEILKEWSGDMKFAGMVETILGVYEQLKSEIEQVPVPLIGIGVGIPAIVDTEKGLIHKATSLHLGGFDFNREAEGKFPVPVIIDNDANCCAWGQLERNKERKLDNFLNIIWKLHRLEGEEAPEEIEIGMGIVLGGEVYYGSGSAAGELPENLLSRHAADIYRQTGSGWEIDSRALTVYLDSLFGFLIPIFHVFDPGEIFFGGHFTRFREEVEKRMAESPFKVTFPRTNELDTAYGAASMFVEKLFQTPMLKGEKEGAEIKEYDLFSKLKQSR</sequence>
<organism evidence="2 3">
    <name type="scientific">Spirochaeta isovalerica</name>
    <dbReference type="NCBI Taxonomy" id="150"/>
    <lineage>
        <taxon>Bacteria</taxon>
        <taxon>Pseudomonadati</taxon>
        <taxon>Spirochaetota</taxon>
        <taxon>Spirochaetia</taxon>
        <taxon>Spirochaetales</taxon>
        <taxon>Spirochaetaceae</taxon>
        <taxon>Spirochaeta</taxon>
    </lineage>
</organism>
<dbReference type="InterPro" id="IPR000600">
    <property type="entry name" value="ROK"/>
</dbReference>
<evidence type="ECO:0000256" key="1">
    <source>
        <dbReference type="ARBA" id="ARBA00006479"/>
    </source>
</evidence>
<dbReference type="InterPro" id="IPR036390">
    <property type="entry name" value="WH_DNA-bd_sf"/>
</dbReference>
<dbReference type="AlphaFoldDB" id="A0A841RBI2"/>
<dbReference type="SUPFAM" id="SSF53067">
    <property type="entry name" value="Actin-like ATPase domain"/>
    <property type="match status" value="1"/>
</dbReference>
<dbReference type="CDD" id="cd00093">
    <property type="entry name" value="HTH_XRE"/>
    <property type="match status" value="1"/>
</dbReference>
<dbReference type="PANTHER" id="PTHR18964">
    <property type="entry name" value="ROK (REPRESSOR, ORF, KINASE) FAMILY"/>
    <property type="match status" value="1"/>
</dbReference>
<dbReference type="InterPro" id="IPR036388">
    <property type="entry name" value="WH-like_DNA-bd_sf"/>
</dbReference>
<evidence type="ECO:0000313" key="3">
    <source>
        <dbReference type="Proteomes" id="UP000587760"/>
    </source>
</evidence>
<protein>
    <recommendedName>
        <fullName evidence="4">ROK family protein</fullName>
    </recommendedName>
</protein>
<name>A0A841RBI2_9SPIO</name>
<dbReference type="EMBL" id="JACHGJ010000006">
    <property type="protein sequence ID" value="MBB6481293.1"/>
    <property type="molecule type" value="Genomic_DNA"/>
</dbReference>
<gene>
    <name evidence="2" type="ORF">HNR50_002973</name>
</gene>
<dbReference type="SUPFAM" id="SSF46785">
    <property type="entry name" value="Winged helix' DNA-binding domain"/>
    <property type="match status" value="1"/>
</dbReference>
<dbReference type="RefSeq" id="WP_184747546.1">
    <property type="nucleotide sequence ID" value="NZ_JACHGJ010000006.1"/>
</dbReference>
<comment type="caution">
    <text evidence="2">The sequence shown here is derived from an EMBL/GenBank/DDBJ whole genome shotgun (WGS) entry which is preliminary data.</text>
</comment>
<keyword evidence="3" id="KW-1185">Reference proteome</keyword>
<dbReference type="Proteomes" id="UP000587760">
    <property type="component" value="Unassembled WGS sequence"/>
</dbReference>
<dbReference type="InterPro" id="IPR043129">
    <property type="entry name" value="ATPase_NBD"/>
</dbReference>
<accession>A0A841RBI2</accession>
<evidence type="ECO:0000313" key="2">
    <source>
        <dbReference type="EMBL" id="MBB6481293.1"/>
    </source>
</evidence>
<dbReference type="Gene3D" id="3.30.420.40">
    <property type="match status" value="2"/>
</dbReference>
<evidence type="ECO:0008006" key="4">
    <source>
        <dbReference type="Google" id="ProtNLM"/>
    </source>
</evidence>
<reference evidence="2 3" key="1">
    <citation type="submission" date="2020-08" db="EMBL/GenBank/DDBJ databases">
        <title>Genomic Encyclopedia of Type Strains, Phase IV (KMG-IV): sequencing the most valuable type-strain genomes for metagenomic binning, comparative biology and taxonomic classification.</title>
        <authorList>
            <person name="Goeker M."/>
        </authorList>
    </citation>
    <scope>NUCLEOTIDE SEQUENCE [LARGE SCALE GENOMIC DNA]</scope>
    <source>
        <strain evidence="2 3">DSM 2461</strain>
    </source>
</reference>
<dbReference type="Pfam" id="PF00480">
    <property type="entry name" value="ROK"/>
    <property type="match status" value="1"/>
</dbReference>
<dbReference type="InterPro" id="IPR001387">
    <property type="entry name" value="Cro/C1-type_HTH"/>
</dbReference>
<comment type="similarity">
    <text evidence="1">Belongs to the ROK (NagC/XylR) family.</text>
</comment>
<dbReference type="PANTHER" id="PTHR18964:SF149">
    <property type="entry name" value="BIFUNCTIONAL UDP-N-ACETYLGLUCOSAMINE 2-EPIMERASE_N-ACETYLMANNOSAMINE KINASE"/>
    <property type="match status" value="1"/>
</dbReference>
<dbReference type="Gene3D" id="1.10.10.10">
    <property type="entry name" value="Winged helix-like DNA-binding domain superfamily/Winged helix DNA-binding domain"/>
    <property type="match status" value="1"/>
</dbReference>
<proteinExistence type="inferred from homology"/>